<evidence type="ECO:0000313" key="3">
    <source>
        <dbReference type="EMBL" id="GAA0183565.1"/>
    </source>
</evidence>
<sequence length="244" mass="27483">MTGDHIPLFRRTKVVKKSAKESEAPVEKVAQPAVAETEKSEILDFTEDPPFSTIPSQEAPKKCCGLNPSISESLPEEEADSAPKAKSDYSANFLNLPYTLPAGFQVTESNLWKRFDSFRALRPLLLERIRKDYDSIRDPLEVHGAVALHLIKALNASYALACMTDLQDDAREEACEKERALQLQIKELKEENKRLKAVATLAIKEKKEATSQTLAEIKKHDLFQDRFNRLEGLSSAYNWFSLSS</sequence>
<reference evidence="3 4" key="1">
    <citation type="submission" date="2024-01" db="EMBL/GenBank/DDBJ databases">
        <title>The complete chloroplast genome sequence of Lithospermum erythrorhizon: insights into the phylogenetic relationship among Boraginaceae species and the maternal lineages of purple gromwells.</title>
        <authorList>
            <person name="Okada T."/>
            <person name="Watanabe K."/>
        </authorList>
    </citation>
    <scope>NUCLEOTIDE SEQUENCE [LARGE SCALE GENOMIC DNA]</scope>
</reference>
<evidence type="ECO:0000256" key="1">
    <source>
        <dbReference type="SAM" id="Coils"/>
    </source>
</evidence>
<organism evidence="3 4">
    <name type="scientific">Lithospermum erythrorhizon</name>
    <name type="common">Purple gromwell</name>
    <name type="synonym">Lithospermum officinale var. erythrorhizon</name>
    <dbReference type="NCBI Taxonomy" id="34254"/>
    <lineage>
        <taxon>Eukaryota</taxon>
        <taxon>Viridiplantae</taxon>
        <taxon>Streptophyta</taxon>
        <taxon>Embryophyta</taxon>
        <taxon>Tracheophyta</taxon>
        <taxon>Spermatophyta</taxon>
        <taxon>Magnoliopsida</taxon>
        <taxon>eudicotyledons</taxon>
        <taxon>Gunneridae</taxon>
        <taxon>Pentapetalae</taxon>
        <taxon>asterids</taxon>
        <taxon>lamiids</taxon>
        <taxon>Boraginales</taxon>
        <taxon>Boraginaceae</taxon>
        <taxon>Boraginoideae</taxon>
        <taxon>Lithospermeae</taxon>
        <taxon>Lithospermum</taxon>
    </lineage>
</organism>
<dbReference type="Proteomes" id="UP001454036">
    <property type="component" value="Unassembled WGS sequence"/>
</dbReference>
<protein>
    <submittedName>
        <fullName evidence="3">Uncharacterized protein</fullName>
    </submittedName>
</protein>
<keyword evidence="4" id="KW-1185">Reference proteome</keyword>
<feature type="region of interest" description="Disordered" evidence="2">
    <location>
        <begin position="45"/>
        <end position="83"/>
    </location>
</feature>
<dbReference type="EMBL" id="BAABME010011315">
    <property type="protein sequence ID" value="GAA0183565.1"/>
    <property type="molecule type" value="Genomic_DNA"/>
</dbReference>
<feature type="region of interest" description="Disordered" evidence="2">
    <location>
        <begin position="20"/>
        <end position="39"/>
    </location>
</feature>
<evidence type="ECO:0000313" key="4">
    <source>
        <dbReference type="Proteomes" id="UP001454036"/>
    </source>
</evidence>
<evidence type="ECO:0000256" key="2">
    <source>
        <dbReference type="SAM" id="MobiDB-lite"/>
    </source>
</evidence>
<keyword evidence="1" id="KW-0175">Coiled coil</keyword>
<name>A0AAV3RRQ5_LITER</name>
<feature type="coiled-coil region" evidence="1">
    <location>
        <begin position="171"/>
        <end position="205"/>
    </location>
</feature>
<gene>
    <name evidence="3" type="ORF">LIER_30952</name>
</gene>
<comment type="caution">
    <text evidence="3">The sequence shown here is derived from an EMBL/GenBank/DDBJ whole genome shotgun (WGS) entry which is preliminary data.</text>
</comment>
<accession>A0AAV3RRQ5</accession>
<dbReference type="AlphaFoldDB" id="A0AAV3RRQ5"/>
<proteinExistence type="predicted"/>